<dbReference type="InterPro" id="IPR011990">
    <property type="entry name" value="TPR-like_helical_dom_sf"/>
</dbReference>
<keyword evidence="1" id="KW-0812">Transmembrane</keyword>
<keyword evidence="4" id="KW-1185">Reference proteome</keyword>
<feature type="transmembrane region" description="Helical" evidence="1">
    <location>
        <begin position="328"/>
        <end position="352"/>
    </location>
</feature>
<organism evidence="3 4">
    <name type="scientific">Sphingobacterium arenae</name>
    <dbReference type="NCBI Taxonomy" id="1280598"/>
    <lineage>
        <taxon>Bacteria</taxon>
        <taxon>Pseudomonadati</taxon>
        <taxon>Bacteroidota</taxon>
        <taxon>Sphingobacteriia</taxon>
        <taxon>Sphingobacteriales</taxon>
        <taxon>Sphingobacteriaceae</taxon>
        <taxon>Sphingobacterium</taxon>
    </lineage>
</organism>
<evidence type="ECO:0000256" key="1">
    <source>
        <dbReference type="SAM" id="Phobius"/>
    </source>
</evidence>
<protein>
    <recommendedName>
        <fullName evidence="2">DUF6377 domain-containing protein</fullName>
    </recommendedName>
</protein>
<dbReference type="Pfam" id="PF19904">
    <property type="entry name" value="DUF6377"/>
    <property type="match status" value="1"/>
</dbReference>
<evidence type="ECO:0000313" key="4">
    <source>
        <dbReference type="Proteomes" id="UP000606494"/>
    </source>
</evidence>
<gene>
    <name evidence="3" type="ORF">H8B17_12405</name>
</gene>
<dbReference type="SUPFAM" id="SSF48452">
    <property type="entry name" value="TPR-like"/>
    <property type="match status" value="1"/>
</dbReference>
<keyword evidence="1" id="KW-1133">Transmembrane helix</keyword>
<dbReference type="Proteomes" id="UP000606494">
    <property type="component" value="Unassembled WGS sequence"/>
</dbReference>
<reference evidence="3 4" key="1">
    <citation type="submission" date="2020-08" db="EMBL/GenBank/DDBJ databases">
        <title>Sphingobacterium sp. DN00404 isolated from aquaculture water.</title>
        <authorList>
            <person name="Zhang M."/>
        </authorList>
    </citation>
    <scope>NUCLEOTIDE SEQUENCE [LARGE SCALE GENOMIC DNA]</scope>
    <source>
        <strain evidence="3 4">KCTC 32294</strain>
    </source>
</reference>
<accession>A0ABR7Y520</accession>
<sequence length="540" mass="62851">MKNSLLLIIFLISSIFTAPAYSKQLDSLLHVLDNAIQDKDIYTAKKESSIDSLKTRLHSSSDVKDQIAITKDICLHYIVFMTDSALLYTRKLEKYALQANDYEEYIDSELFRVRILKTMGLLKESTDILNSVDTLRISDDLKTFYLYTKLSVYNLLIKTSENNDEKKKYETITTSLRNRLVSGEVLSPMDYIYVNTERLIQQEKQYDQALKDLHEAYADLDPEEREAAILAYSIAKVYEEKGEMDTAIEYLVRSAIADIKSGVKEYMSLRRLAAVVFEKGDINRAYSYMKCAMQDAIFYNARLRTLESSEMFNFIDKTYQKKEEQRQILLLTILIVILVLLAFIFFTLLYVYKQKRKLSITKDELSRSNKLLTESNQGLADSNILKEEYIGLYIGLFSDYLSKIEQFRLKAHKIAKTQGEEALMKFIDLSLDPKDNLEEFYKNFDETILRLFPNFVEEINKLLLKEERISFKVNSNLTPDLRIFALIRLGITDSIKIAYFLRYSVSTIYNYRTKMRNKAAGNRDEFEGLVMKIGIDKNIT</sequence>
<keyword evidence="1" id="KW-0472">Membrane</keyword>
<dbReference type="InterPro" id="IPR045957">
    <property type="entry name" value="DUF6377"/>
</dbReference>
<dbReference type="Gene3D" id="1.25.40.10">
    <property type="entry name" value="Tetratricopeptide repeat domain"/>
    <property type="match status" value="1"/>
</dbReference>
<dbReference type="EMBL" id="JACNYK010000003">
    <property type="protein sequence ID" value="MBD1426387.1"/>
    <property type="molecule type" value="Genomic_DNA"/>
</dbReference>
<comment type="caution">
    <text evidence="3">The sequence shown here is derived from an EMBL/GenBank/DDBJ whole genome shotgun (WGS) entry which is preliminary data.</text>
</comment>
<proteinExistence type="predicted"/>
<feature type="domain" description="DUF6377" evidence="2">
    <location>
        <begin position="258"/>
        <end position="498"/>
    </location>
</feature>
<name>A0ABR7Y520_9SPHI</name>
<dbReference type="RefSeq" id="WP_190309550.1">
    <property type="nucleotide sequence ID" value="NZ_JACNYK010000003.1"/>
</dbReference>
<evidence type="ECO:0000259" key="2">
    <source>
        <dbReference type="Pfam" id="PF19904"/>
    </source>
</evidence>
<evidence type="ECO:0000313" key="3">
    <source>
        <dbReference type="EMBL" id="MBD1426387.1"/>
    </source>
</evidence>